<evidence type="ECO:0000313" key="3">
    <source>
        <dbReference type="Proteomes" id="UP000517694"/>
    </source>
</evidence>
<accession>A0A7X1I4P6</accession>
<gene>
    <name evidence="2" type="ORF">H1R13_28385</name>
</gene>
<evidence type="ECO:0000313" key="2">
    <source>
        <dbReference type="EMBL" id="MBC2868740.1"/>
    </source>
</evidence>
<dbReference type="RefSeq" id="WP_159664811.1">
    <property type="nucleotide sequence ID" value="NZ_JACMHY010000013.1"/>
</dbReference>
<comment type="caution">
    <text evidence="2">The sequence shown here is derived from an EMBL/GenBank/DDBJ whole genome shotgun (WGS) entry which is preliminary data.</text>
</comment>
<reference evidence="2 3" key="1">
    <citation type="submission" date="2020-08" db="EMBL/GenBank/DDBJ databases">
        <title>Whole-Genome Sequence of French Clinical Streptomyces mexicanus Strain Q0842.</title>
        <authorList>
            <person name="Boxberger M."/>
            <person name="La Scola B."/>
        </authorList>
    </citation>
    <scope>NUCLEOTIDE SEQUENCE [LARGE SCALE GENOMIC DNA]</scope>
    <source>
        <strain evidence="2 3">Marseille-Q0842</strain>
    </source>
</reference>
<organism evidence="2 3">
    <name type="scientific">Streptomyces mexicanus</name>
    <dbReference type="NCBI Taxonomy" id="178566"/>
    <lineage>
        <taxon>Bacteria</taxon>
        <taxon>Bacillati</taxon>
        <taxon>Actinomycetota</taxon>
        <taxon>Actinomycetes</taxon>
        <taxon>Kitasatosporales</taxon>
        <taxon>Streptomycetaceae</taxon>
        <taxon>Streptomyces</taxon>
    </lineage>
</organism>
<keyword evidence="3" id="KW-1185">Reference proteome</keyword>
<dbReference type="OrthoDB" id="4774660at2"/>
<feature type="region of interest" description="Disordered" evidence="1">
    <location>
        <begin position="476"/>
        <end position="496"/>
    </location>
</feature>
<sequence>MYEFEPASPTYAISDTIVEHQLHGRDRTRADLPGGYRLTLRTRELHGQLEAALFAPSPTGPARICTARISAHTPTPVTSRILDTVTRYAPALPDARDAHPPLQDVARMLTTGAAFQRPGEPGLLIQFGHAEAWLEGRRLSVTLGSPGSGLSLVLGGPWDAPSTARLTAAVLHELTGAGQLADEVASLLEPGAWQVLSDQWHPDAALILPSTRRPDPEDPLGRRISRALREVQHHLRAARPDWDFQELIAVEGSAVALRVTARDRAVPRLVRKVVSDGAHGPDELGNTRTTFTPAVLPALPCGAPARPSGEGPSLDLHVAPKNERYSYGVKLDLGNWAYVLDAQAVVYGPGWYPFHEHVTRREKDPTAPLNDREVPTGRTVPARVRISPDVEDRAWGNEYVQLTPVDHRVEARLHLYAGRENACTLVRTITLEIDLRAKRVMLPAQLPAALRHQAEVKGRRILDLLMAARRERRRGVSEPRAVLGPWQRGAPPSADA</sequence>
<dbReference type="Proteomes" id="UP000517694">
    <property type="component" value="Unassembled WGS sequence"/>
</dbReference>
<dbReference type="EMBL" id="JACMHY010000013">
    <property type="protein sequence ID" value="MBC2868740.1"/>
    <property type="molecule type" value="Genomic_DNA"/>
</dbReference>
<protein>
    <submittedName>
        <fullName evidence="2">Uncharacterized protein</fullName>
    </submittedName>
</protein>
<proteinExistence type="predicted"/>
<name>A0A7X1I4P6_9ACTN</name>
<dbReference type="AlphaFoldDB" id="A0A7X1I4P6"/>
<evidence type="ECO:0000256" key="1">
    <source>
        <dbReference type="SAM" id="MobiDB-lite"/>
    </source>
</evidence>